<proteinExistence type="predicted"/>
<comment type="caution">
    <text evidence="2">The sequence shown here is derived from an EMBL/GenBank/DDBJ whole genome shotgun (WGS) entry which is preliminary data.</text>
</comment>
<dbReference type="InterPro" id="IPR023213">
    <property type="entry name" value="CAT-like_dom_sf"/>
</dbReference>
<dbReference type="GO" id="GO:0044550">
    <property type="term" value="P:secondary metabolite biosynthetic process"/>
    <property type="evidence" value="ECO:0007669"/>
    <property type="project" value="TreeGrafter"/>
</dbReference>
<reference evidence="2" key="1">
    <citation type="submission" date="2023-08" db="EMBL/GenBank/DDBJ databases">
        <title>Black Yeasts Isolated from many extreme environments.</title>
        <authorList>
            <person name="Coleine C."/>
            <person name="Stajich J.E."/>
            <person name="Selbmann L."/>
        </authorList>
    </citation>
    <scope>NUCLEOTIDE SEQUENCE</scope>
    <source>
        <strain evidence="2">CCFEE 5810</strain>
    </source>
</reference>
<sequence length="468" mass="51036">MSDTPPSQTIVLSPFDRAMGAIYIRKVFGFGFDDSSLRTEAISALSQGLLTTIKQHPIAAATIELVRGQAPIALAHPDPSTIELNPPIFVVKELSAEDFTYSYQQLCRQGAPPSKMKKEILSSLPEHPQPGEICPALGLQITFIEGGLMLCFAFHHTIFDGAASTTFLNAFGANVTARRSPEDVVVNEDAVHRLPIQVTATPPDLSTFPEYDFSNIPLPTPSSRESTSRILTFTTAKLAALRSDVLNTLYINANSKHIPFLTDCLGGLLWVSILRARQDRVPLRKITNWAIAVNARTRLNPRLRTEVSGNAVVHTLATAEVFEVVSEELTIDVFEIAVAASRIRHAVDAVGDAYIRKRVALFSSVRDPAEIAMASKRALDMPNTGLDFSDWREHGADVEFGIPGADSSKPDWVRKTWSANEGAINILPRKGGRAGAADREVLLALNAEDMEEVCSVLEDGGWVSRVVE</sequence>
<dbReference type="Gene3D" id="3.30.559.10">
    <property type="entry name" value="Chloramphenicol acetyltransferase-like domain"/>
    <property type="match status" value="2"/>
</dbReference>
<dbReference type="EMBL" id="JAVRQU010000004">
    <property type="protein sequence ID" value="KAK5703972.1"/>
    <property type="molecule type" value="Genomic_DNA"/>
</dbReference>
<evidence type="ECO:0000313" key="3">
    <source>
        <dbReference type="Proteomes" id="UP001310594"/>
    </source>
</evidence>
<dbReference type="Pfam" id="PF02458">
    <property type="entry name" value="Transferase"/>
    <property type="match status" value="1"/>
</dbReference>
<keyword evidence="1" id="KW-0808">Transferase</keyword>
<name>A0AAN7WDU3_9PEZI</name>
<dbReference type="PANTHER" id="PTHR31642:SF310">
    <property type="entry name" value="FATTY ALCOHOL:CAFFEOYL-COA ACYLTRANSFERASE"/>
    <property type="match status" value="1"/>
</dbReference>
<protein>
    <submittedName>
        <fullName evidence="2">Uncharacterized protein</fullName>
    </submittedName>
</protein>
<dbReference type="Proteomes" id="UP001310594">
    <property type="component" value="Unassembled WGS sequence"/>
</dbReference>
<dbReference type="AlphaFoldDB" id="A0AAN7WDU3"/>
<accession>A0AAN7WDU3</accession>
<dbReference type="PANTHER" id="PTHR31642">
    <property type="entry name" value="TRICHOTHECENE 3-O-ACETYLTRANSFERASE"/>
    <property type="match status" value="1"/>
</dbReference>
<dbReference type="InterPro" id="IPR050317">
    <property type="entry name" value="Plant_Fungal_Acyltransferase"/>
</dbReference>
<organism evidence="2 3">
    <name type="scientific">Elasticomyces elasticus</name>
    <dbReference type="NCBI Taxonomy" id="574655"/>
    <lineage>
        <taxon>Eukaryota</taxon>
        <taxon>Fungi</taxon>
        <taxon>Dikarya</taxon>
        <taxon>Ascomycota</taxon>
        <taxon>Pezizomycotina</taxon>
        <taxon>Dothideomycetes</taxon>
        <taxon>Dothideomycetidae</taxon>
        <taxon>Mycosphaerellales</taxon>
        <taxon>Teratosphaeriaceae</taxon>
        <taxon>Elasticomyces</taxon>
    </lineage>
</organism>
<evidence type="ECO:0000313" key="2">
    <source>
        <dbReference type="EMBL" id="KAK5703972.1"/>
    </source>
</evidence>
<evidence type="ECO:0000256" key="1">
    <source>
        <dbReference type="ARBA" id="ARBA00022679"/>
    </source>
</evidence>
<gene>
    <name evidence="2" type="ORF">LTR97_002985</name>
</gene>
<dbReference type="GO" id="GO:0016747">
    <property type="term" value="F:acyltransferase activity, transferring groups other than amino-acyl groups"/>
    <property type="evidence" value="ECO:0007669"/>
    <property type="project" value="TreeGrafter"/>
</dbReference>